<feature type="domain" description="Response regulatory" evidence="9">
    <location>
        <begin position="669"/>
        <end position="785"/>
    </location>
</feature>
<evidence type="ECO:0000256" key="2">
    <source>
        <dbReference type="ARBA" id="ARBA00012438"/>
    </source>
</evidence>
<feature type="domain" description="PAS" evidence="10">
    <location>
        <begin position="277"/>
        <end position="330"/>
    </location>
</feature>
<evidence type="ECO:0000256" key="3">
    <source>
        <dbReference type="ARBA" id="ARBA00022553"/>
    </source>
</evidence>
<dbReference type="SMART" id="SM00388">
    <property type="entry name" value="HisKA"/>
    <property type="match status" value="1"/>
</dbReference>
<dbReference type="InterPro" id="IPR001789">
    <property type="entry name" value="Sig_transdc_resp-reg_receiver"/>
</dbReference>
<feature type="modified residue" description="4-aspartylphosphate" evidence="7">
    <location>
        <position position="718"/>
    </location>
</feature>
<evidence type="ECO:0000259" key="9">
    <source>
        <dbReference type="PROSITE" id="PS50110"/>
    </source>
</evidence>
<dbReference type="EMBL" id="JBHZOL010000008">
    <property type="protein sequence ID" value="MFE4104947.1"/>
    <property type="molecule type" value="Genomic_DNA"/>
</dbReference>
<dbReference type="PROSITE" id="PS50112">
    <property type="entry name" value="PAS"/>
    <property type="match status" value="3"/>
</dbReference>
<name>A0ABW6IAY7_9CYAN</name>
<dbReference type="Pfam" id="PF00989">
    <property type="entry name" value="PAS"/>
    <property type="match status" value="1"/>
</dbReference>
<keyword evidence="4" id="KW-0808">Transferase</keyword>
<organism evidence="12 13">
    <name type="scientific">Almyronema epifaneia S1</name>
    <dbReference type="NCBI Taxonomy" id="2991925"/>
    <lineage>
        <taxon>Bacteria</taxon>
        <taxon>Bacillati</taxon>
        <taxon>Cyanobacteriota</taxon>
        <taxon>Cyanophyceae</taxon>
        <taxon>Nodosilineales</taxon>
        <taxon>Nodosilineaceae</taxon>
        <taxon>Almyronema</taxon>
        <taxon>Almyronema epifaneia</taxon>
    </lineage>
</organism>
<dbReference type="InterPro" id="IPR011006">
    <property type="entry name" value="CheY-like_superfamily"/>
</dbReference>
<keyword evidence="5" id="KW-0418">Kinase</keyword>
<dbReference type="SUPFAM" id="SSF55874">
    <property type="entry name" value="ATPase domain of HSP90 chaperone/DNA topoisomerase II/histidine kinase"/>
    <property type="match status" value="1"/>
</dbReference>
<dbReference type="Gene3D" id="3.30.565.10">
    <property type="entry name" value="Histidine kinase-like ATPase, C-terminal domain"/>
    <property type="match status" value="1"/>
</dbReference>
<dbReference type="PROSITE" id="PS50113">
    <property type="entry name" value="PAC"/>
    <property type="match status" value="2"/>
</dbReference>
<dbReference type="RefSeq" id="WP_377960716.1">
    <property type="nucleotide sequence ID" value="NZ_JBHZOL010000008.1"/>
</dbReference>
<dbReference type="CDD" id="cd00130">
    <property type="entry name" value="PAS"/>
    <property type="match status" value="3"/>
</dbReference>
<dbReference type="CDD" id="cd17546">
    <property type="entry name" value="REC_hyHK_CKI1_RcsC-like"/>
    <property type="match status" value="1"/>
</dbReference>
<comment type="caution">
    <text evidence="12">The sequence shown here is derived from an EMBL/GenBank/DDBJ whole genome shotgun (WGS) entry which is preliminary data.</text>
</comment>
<evidence type="ECO:0000259" key="10">
    <source>
        <dbReference type="PROSITE" id="PS50112"/>
    </source>
</evidence>
<dbReference type="PROSITE" id="PS50110">
    <property type="entry name" value="RESPONSE_REGULATORY"/>
    <property type="match status" value="1"/>
</dbReference>
<dbReference type="InterPro" id="IPR001610">
    <property type="entry name" value="PAC"/>
</dbReference>
<reference evidence="12 13" key="1">
    <citation type="submission" date="2024-10" db="EMBL/GenBank/DDBJ databases">
        <authorList>
            <person name="Ratan Roy A."/>
            <person name="Morales Sandoval P.H."/>
            <person name="De Los Santos Villalobos S."/>
            <person name="Chakraborty S."/>
            <person name="Mukherjee J."/>
        </authorList>
    </citation>
    <scope>NUCLEOTIDE SEQUENCE [LARGE SCALE GENOMIC DNA]</scope>
    <source>
        <strain evidence="12 13">S1</strain>
    </source>
</reference>
<evidence type="ECO:0000256" key="4">
    <source>
        <dbReference type="ARBA" id="ARBA00022679"/>
    </source>
</evidence>
<dbReference type="InterPro" id="IPR000700">
    <property type="entry name" value="PAS-assoc_C"/>
</dbReference>
<dbReference type="PANTHER" id="PTHR43047">
    <property type="entry name" value="TWO-COMPONENT HISTIDINE PROTEIN KINASE"/>
    <property type="match status" value="1"/>
</dbReference>
<dbReference type="InterPro" id="IPR013767">
    <property type="entry name" value="PAS_fold"/>
</dbReference>
<gene>
    <name evidence="12" type="ORF">ACFVKH_01570</name>
</gene>
<dbReference type="InterPro" id="IPR000014">
    <property type="entry name" value="PAS"/>
</dbReference>
<evidence type="ECO:0000313" key="12">
    <source>
        <dbReference type="EMBL" id="MFE4104947.1"/>
    </source>
</evidence>
<dbReference type="InterPro" id="IPR035965">
    <property type="entry name" value="PAS-like_dom_sf"/>
</dbReference>
<dbReference type="EC" id="2.7.13.3" evidence="2"/>
<accession>A0ABW6IAY7</accession>
<dbReference type="Pfam" id="PF13426">
    <property type="entry name" value="PAS_9"/>
    <property type="match status" value="1"/>
</dbReference>
<keyword evidence="6" id="KW-0902">Two-component regulatory system</keyword>
<evidence type="ECO:0000259" key="11">
    <source>
        <dbReference type="PROSITE" id="PS50113"/>
    </source>
</evidence>
<dbReference type="InterPro" id="IPR036890">
    <property type="entry name" value="HATPase_C_sf"/>
</dbReference>
<dbReference type="Gene3D" id="1.10.287.130">
    <property type="match status" value="1"/>
</dbReference>
<dbReference type="SMART" id="SM00091">
    <property type="entry name" value="PAS"/>
    <property type="match status" value="3"/>
</dbReference>
<dbReference type="Pfam" id="PF08448">
    <property type="entry name" value="PAS_4"/>
    <property type="match status" value="1"/>
</dbReference>
<dbReference type="CDD" id="cd16922">
    <property type="entry name" value="HATPase_EvgS-ArcB-TorS-like"/>
    <property type="match status" value="1"/>
</dbReference>
<dbReference type="InterPro" id="IPR004358">
    <property type="entry name" value="Sig_transdc_His_kin-like_C"/>
</dbReference>
<dbReference type="Gene3D" id="3.40.50.2300">
    <property type="match status" value="1"/>
</dbReference>
<dbReference type="SMART" id="SM00086">
    <property type="entry name" value="PAC"/>
    <property type="match status" value="3"/>
</dbReference>
<evidence type="ECO:0000256" key="5">
    <source>
        <dbReference type="ARBA" id="ARBA00022777"/>
    </source>
</evidence>
<dbReference type="SUPFAM" id="SSF47384">
    <property type="entry name" value="Homodimeric domain of signal transducing histidine kinase"/>
    <property type="match status" value="1"/>
</dbReference>
<evidence type="ECO:0000259" key="8">
    <source>
        <dbReference type="PROSITE" id="PS50109"/>
    </source>
</evidence>
<dbReference type="PRINTS" id="PR00344">
    <property type="entry name" value="BCTRLSENSOR"/>
</dbReference>
<dbReference type="InterPro" id="IPR013656">
    <property type="entry name" value="PAS_4"/>
</dbReference>
<keyword evidence="3 7" id="KW-0597">Phosphoprotein</keyword>
<dbReference type="Gene3D" id="3.30.450.20">
    <property type="entry name" value="PAS domain"/>
    <property type="match status" value="3"/>
</dbReference>
<feature type="domain" description="PAS" evidence="10">
    <location>
        <begin position="20"/>
        <end position="71"/>
    </location>
</feature>
<dbReference type="Pfam" id="PF02518">
    <property type="entry name" value="HATPase_c"/>
    <property type="match status" value="1"/>
</dbReference>
<evidence type="ECO:0000256" key="1">
    <source>
        <dbReference type="ARBA" id="ARBA00000085"/>
    </source>
</evidence>
<dbReference type="PROSITE" id="PS50109">
    <property type="entry name" value="HIS_KIN"/>
    <property type="match status" value="1"/>
</dbReference>
<evidence type="ECO:0000256" key="7">
    <source>
        <dbReference type="PROSITE-ProRule" id="PRU00169"/>
    </source>
</evidence>
<proteinExistence type="predicted"/>
<dbReference type="InterPro" id="IPR036097">
    <property type="entry name" value="HisK_dim/P_sf"/>
</dbReference>
<dbReference type="InterPro" id="IPR005467">
    <property type="entry name" value="His_kinase_dom"/>
</dbReference>
<dbReference type="SUPFAM" id="SSF52172">
    <property type="entry name" value="CheY-like"/>
    <property type="match status" value="1"/>
</dbReference>
<dbReference type="Proteomes" id="UP001600165">
    <property type="component" value="Unassembled WGS sequence"/>
</dbReference>
<dbReference type="Pfam" id="PF00072">
    <property type="entry name" value="Response_reg"/>
    <property type="match status" value="1"/>
</dbReference>
<dbReference type="SMART" id="SM00448">
    <property type="entry name" value="REC"/>
    <property type="match status" value="1"/>
</dbReference>
<keyword evidence="13" id="KW-1185">Reference proteome</keyword>
<sequence length="790" mass="87352">MSSENQTPPTPTEAAQPVVNEVCLQSYLDAANDVVFAIDTAGQIRYINAYGTQQLGQTYADLLGQSLLELIPWQFKLQAQQLVVRLLSKGQLRDQLLRLNTPSGQVLTLSVNASLLRQDQEITGAICTGRQVEAEAETAAAIETPPAVIETAAQISDDLFRAYVETANDVVYTLDLEGRFTFINTYGTKLFGGEEGDIIGKSYLEFVAPECHEATSRAFSNLLRTGELRDYEFTLLQKGSSRICVEVNGRLLYRDGQLIGGLGIGRDITERKRFEQQLQMFSKALDAANDSVVITDLKGKILYANLATQRILGRSPEALANQTAEVFYPNAAQSTWLIEQAQQGGWSGQVVCQRQDGKTFTALVSVGPVCNEDNEITAVSLIYRDITQLEQIKAELASKNLELERASRMKSEFLANMSHELRTPMTSILGFSSLLEQQIFGPLNERQHLYVQQIFQSGEHLLSLINEVLDLSKIEAGQMILHVAPISIESVCQNALNMISAQATAKSLTVEQDIQPNLPTLRGDELRIRQMLLNLLSNAVKFSEAGGAIGLIAKQVRGQIQLTVWDQGIGIPSEHQSLLFQPFQQLDSSLSRQHEGTGLGLALTYKLAKLHGGDVSVVSALHQGSRFTIYLPIEGLSEAQSRLQQINAGDRTVVGNPLAAPHPNRWAGEVLLVEDHPVNAMLLEHMLKYWGYKTHHVLNGQLALDWLQDHRPMLILMDIHLPKTDGIEITRQIRQNPDWKNIPIVAMTALVMAGDRDRCLTAGMQGYLSKPINSAELVSVLAKYTWQSSF</sequence>
<dbReference type="SUPFAM" id="SSF55785">
    <property type="entry name" value="PYP-like sensor domain (PAS domain)"/>
    <property type="match status" value="3"/>
</dbReference>
<feature type="domain" description="PAC" evidence="11">
    <location>
        <begin position="229"/>
        <end position="280"/>
    </location>
</feature>
<evidence type="ECO:0000313" key="13">
    <source>
        <dbReference type="Proteomes" id="UP001600165"/>
    </source>
</evidence>
<dbReference type="PANTHER" id="PTHR43047:SF63">
    <property type="entry name" value="HISTIDINE KINASE"/>
    <property type="match status" value="1"/>
</dbReference>
<feature type="domain" description="PAC" evidence="11">
    <location>
        <begin position="346"/>
        <end position="398"/>
    </location>
</feature>
<comment type="catalytic activity">
    <reaction evidence="1">
        <text>ATP + protein L-histidine = ADP + protein N-phospho-L-histidine.</text>
        <dbReference type="EC" id="2.7.13.3"/>
    </reaction>
</comment>
<feature type="domain" description="Histidine kinase" evidence="8">
    <location>
        <begin position="416"/>
        <end position="635"/>
    </location>
</feature>
<dbReference type="NCBIfam" id="TIGR00229">
    <property type="entry name" value="sensory_box"/>
    <property type="match status" value="3"/>
</dbReference>
<evidence type="ECO:0000256" key="6">
    <source>
        <dbReference type="ARBA" id="ARBA00023012"/>
    </source>
</evidence>
<dbReference type="InterPro" id="IPR003594">
    <property type="entry name" value="HATPase_dom"/>
</dbReference>
<dbReference type="Pfam" id="PF00512">
    <property type="entry name" value="HisKA"/>
    <property type="match status" value="1"/>
</dbReference>
<feature type="domain" description="PAS" evidence="10">
    <location>
        <begin position="156"/>
        <end position="226"/>
    </location>
</feature>
<dbReference type="CDD" id="cd00082">
    <property type="entry name" value="HisKA"/>
    <property type="match status" value="1"/>
</dbReference>
<dbReference type="InterPro" id="IPR003661">
    <property type="entry name" value="HisK_dim/P_dom"/>
</dbReference>
<protein>
    <recommendedName>
        <fullName evidence="2">histidine kinase</fullName>
        <ecNumber evidence="2">2.7.13.3</ecNumber>
    </recommendedName>
</protein>
<dbReference type="SMART" id="SM00387">
    <property type="entry name" value="HATPase_c"/>
    <property type="match status" value="1"/>
</dbReference>